<organism evidence="2">
    <name type="scientific">Panulirus argus virus 1</name>
    <dbReference type="NCBI Taxonomy" id="380624"/>
    <lineage>
        <taxon>Viruses</taxon>
    </lineage>
</organism>
<protein>
    <submittedName>
        <fullName evidence="2">Membrane protein</fullName>
    </submittedName>
</protein>
<feature type="compositionally biased region" description="Low complexity" evidence="1">
    <location>
        <begin position="26"/>
        <end position="54"/>
    </location>
</feature>
<dbReference type="EMBL" id="MN604017">
    <property type="protein sequence ID" value="QIQ08646.1"/>
    <property type="molecule type" value="Genomic_DNA"/>
</dbReference>
<accession>A0A6G9HE81</accession>
<proteinExistence type="predicted"/>
<evidence type="ECO:0000313" key="2">
    <source>
        <dbReference type="EMBL" id="QIQ08646.1"/>
    </source>
</evidence>
<reference evidence="2" key="1">
    <citation type="journal article" date="2020" name="MBio">
        <title>A New Family of DNA Viruses Causing Disease in Crustaceans from Diverse Aquatic Biomes.</title>
        <authorList>
            <person name="Subramaniam K."/>
            <person name="Behringer D.C."/>
            <person name="Bojko J."/>
            <person name="Yutin N."/>
            <person name="Clark A.S."/>
            <person name="Bateman K.S."/>
            <person name="van Aerle R."/>
            <person name="Bass D."/>
            <person name="Kerr R.C."/>
            <person name="Koonin E.V."/>
            <person name="Stentiford G.D."/>
            <person name="Waltzek T.B."/>
        </authorList>
    </citation>
    <scope>NUCLEOTIDE SEQUENCE</scope>
</reference>
<gene>
    <name evidence="2" type="primary">ORF30</name>
</gene>
<evidence type="ECO:0000256" key="1">
    <source>
        <dbReference type="SAM" id="MobiDB-lite"/>
    </source>
</evidence>
<sequence>MNRVVIAVIIAILCISIYAWYYSSSSKQSSSSSSTTTTTASSSDTGGASGTSPPAGGGGASAPPPPPEPEPEPPEVVGRVDLRNLVVGSKLTFKHGWWLDGAYSDGTPSERTCASMNKCPTGAITTYVLGDKITKVEYASSRTNKQIGKIKLYLANGASSGSYGASRGASDYVNNVIIEPRGIKHLWSAPDGPVLKHIAFN</sequence>
<feature type="region of interest" description="Disordered" evidence="1">
    <location>
        <begin position="26"/>
        <end position="76"/>
    </location>
</feature>
<name>A0A6G9HE81_9VIRU</name>